<proteinExistence type="predicted"/>
<sequence length="94" mass="10016">MTTRLTLLLHPLSPSCPLLRFSSNHLSLSSSPTLSLFRRRRFCTKMAASKASVALTHTIILPSDRGGGGGGVPVEIVAAPGLSDSDFRQVIDLL</sequence>
<accession>A0A200PMR5</accession>
<name>A0A200PMR5_MACCD</name>
<evidence type="ECO:0000313" key="2">
    <source>
        <dbReference type="Proteomes" id="UP000195402"/>
    </source>
</evidence>
<gene>
    <name evidence="1" type="ORF">BVC80_8973g23</name>
</gene>
<keyword evidence="2" id="KW-1185">Reference proteome</keyword>
<protein>
    <submittedName>
        <fullName evidence="1">Uncharacterized protein</fullName>
    </submittedName>
</protein>
<dbReference type="AlphaFoldDB" id="A0A200PMR5"/>
<dbReference type="InParanoid" id="A0A200PMR5"/>
<reference evidence="1 2" key="1">
    <citation type="journal article" date="2017" name="Mol. Plant">
        <title>The Genome of Medicinal Plant Macleaya cordata Provides New Insights into Benzylisoquinoline Alkaloids Metabolism.</title>
        <authorList>
            <person name="Liu X."/>
            <person name="Liu Y."/>
            <person name="Huang P."/>
            <person name="Ma Y."/>
            <person name="Qing Z."/>
            <person name="Tang Q."/>
            <person name="Cao H."/>
            <person name="Cheng P."/>
            <person name="Zheng Y."/>
            <person name="Yuan Z."/>
            <person name="Zhou Y."/>
            <person name="Liu J."/>
            <person name="Tang Z."/>
            <person name="Zhuo Y."/>
            <person name="Zhang Y."/>
            <person name="Yu L."/>
            <person name="Huang J."/>
            <person name="Yang P."/>
            <person name="Peng Q."/>
            <person name="Zhang J."/>
            <person name="Jiang W."/>
            <person name="Zhang Z."/>
            <person name="Lin K."/>
            <person name="Ro D.K."/>
            <person name="Chen X."/>
            <person name="Xiong X."/>
            <person name="Shang Y."/>
            <person name="Huang S."/>
            <person name="Zeng J."/>
        </authorList>
    </citation>
    <scope>NUCLEOTIDE SEQUENCE [LARGE SCALE GENOMIC DNA]</scope>
    <source>
        <strain evidence="2">cv. BLH2017</strain>
        <tissue evidence="1">Root</tissue>
    </source>
</reference>
<evidence type="ECO:0000313" key="1">
    <source>
        <dbReference type="EMBL" id="OUZ99477.1"/>
    </source>
</evidence>
<dbReference type="Proteomes" id="UP000195402">
    <property type="component" value="Unassembled WGS sequence"/>
</dbReference>
<organism evidence="1 2">
    <name type="scientific">Macleaya cordata</name>
    <name type="common">Five-seeded plume-poppy</name>
    <name type="synonym">Bocconia cordata</name>
    <dbReference type="NCBI Taxonomy" id="56857"/>
    <lineage>
        <taxon>Eukaryota</taxon>
        <taxon>Viridiplantae</taxon>
        <taxon>Streptophyta</taxon>
        <taxon>Embryophyta</taxon>
        <taxon>Tracheophyta</taxon>
        <taxon>Spermatophyta</taxon>
        <taxon>Magnoliopsida</taxon>
        <taxon>Ranunculales</taxon>
        <taxon>Papaveraceae</taxon>
        <taxon>Papaveroideae</taxon>
        <taxon>Macleaya</taxon>
    </lineage>
</organism>
<comment type="caution">
    <text evidence="1">The sequence shown here is derived from an EMBL/GenBank/DDBJ whole genome shotgun (WGS) entry which is preliminary data.</text>
</comment>
<dbReference type="EMBL" id="MVGT01004437">
    <property type="protein sequence ID" value="OUZ99477.1"/>
    <property type="molecule type" value="Genomic_DNA"/>
</dbReference>